<dbReference type="EMBL" id="SOCE01000001">
    <property type="protein sequence ID" value="TDU89837.1"/>
    <property type="molecule type" value="Genomic_DNA"/>
</dbReference>
<organism evidence="2 3">
    <name type="scientific">Kribbella voronezhensis</name>
    <dbReference type="NCBI Taxonomy" id="2512212"/>
    <lineage>
        <taxon>Bacteria</taxon>
        <taxon>Bacillati</taxon>
        <taxon>Actinomycetota</taxon>
        <taxon>Actinomycetes</taxon>
        <taxon>Propionibacteriales</taxon>
        <taxon>Kribbellaceae</taxon>
        <taxon>Kribbella</taxon>
    </lineage>
</organism>
<feature type="chain" id="PRO_5020820467" description="Ig-like domain-containing protein" evidence="1">
    <location>
        <begin position="26"/>
        <end position="436"/>
    </location>
</feature>
<proteinExistence type="predicted"/>
<gene>
    <name evidence="2" type="ORF">EV138_3414</name>
</gene>
<protein>
    <recommendedName>
        <fullName evidence="4">Ig-like domain-containing protein</fullName>
    </recommendedName>
</protein>
<evidence type="ECO:0000313" key="2">
    <source>
        <dbReference type="EMBL" id="TDU89837.1"/>
    </source>
</evidence>
<feature type="signal peptide" evidence="1">
    <location>
        <begin position="1"/>
        <end position="25"/>
    </location>
</feature>
<dbReference type="Proteomes" id="UP000295151">
    <property type="component" value="Unassembled WGS sequence"/>
</dbReference>
<comment type="caution">
    <text evidence="2">The sequence shown here is derived from an EMBL/GenBank/DDBJ whole genome shotgun (WGS) entry which is preliminary data.</text>
</comment>
<accession>A0A4R7TEL6</accession>
<dbReference type="OrthoDB" id="3804840at2"/>
<keyword evidence="3" id="KW-1185">Reference proteome</keyword>
<reference evidence="2 3" key="1">
    <citation type="submission" date="2019-03" db="EMBL/GenBank/DDBJ databases">
        <title>Genomic Encyclopedia of Type Strains, Phase III (KMG-III): the genomes of soil and plant-associated and newly described type strains.</title>
        <authorList>
            <person name="Whitman W."/>
        </authorList>
    </citation>
    <scope>NUCLEOTIDE SEQUENCE [LARGE SCALE GENOMIC DNA]</scope>
    <source>
        <strain evidence="2 3">VKM Ac-2575</strain>
    </source>
</reference>
<dbReference type="AlphaFoldDB" id="A0A4R7TEL6"/>
<evidence type="ECO:0000256" key="1">
    <source>
        <dbReference type="SAM" id="SignalP"/>
    </source>
</evidence>
<keyword evidence="1" id="KW-0732">Signal</keyword>
<sequence length="436" mass="46260">MRKSALAVLPVALVAATLSGPSAQAVGVAQIGWTDATHTNIRISWPAHTGPLRVVSKSPLSADRVLADQTSADQVVIAKGQLQVGSTDVMVEVRDATSKELVAQTTHFDTIAPYPSLDWPAKAAAGGAITVSWTFESSTGAPDSTPNDPLDVTPTSARIRMTGTNGCTWTKLPAVNGQHGSTTLPYQKPPFRVGTYADTEWGASQDQGLAVVNFAVSQKVPASTPYGDDIRVPFTSDAIRPGHCSNGVASAPYKVSVQNAVDLQTRNSSTAGWRSTSGGAVIWPALTPKVFRETSIGAREYRTVAYNDYEAVVIAGSDPEVNWVVGYSAVTPPVAAVTPYKLMRAMFSPATVTLGQKTTAVIGVRPYSNVTGIIQRWNGTAWVTHSSLAIRSGDGTYSYKPTVRGKQTFRFLVPSSTYGGLKINWIATNAFSLTVR</sequence>
<name>A0A4R7TEL6_9ACTN</name>
<dbReference type="RefSeq" id="WP_133979851.1">
    <property type="nucleotide sequence ID" value="NZ_SOCE01000001.1"/>
</dbReference>
<evidence type="ECO:0008006" key="4">
    <source>
        <dbReference type="Google" id="ProtNLM"/>
    </source>
</evidence>
<evidence type="ECO:0000313" key="3">
    <source>
        <dbReference type="Proteomes" id="UP000295151"/>
    </source>
</evidence>